<name>A0A1D8NAF2_YARLL</name>
<dbReference type="Proteomes" id="UP000182444">
    <property type="component" value="Chromosome 1C"/>
</dbReference>
<keyword evidence="1" id="KW-0472">Membrane</keyword>
<organism evidence="2 3">
    <name type="scientific">Yarrowia lipolytica</name>
    <name type="common">Candida lipolytica</name>
    <dbReference type="NCBI Taxonomy" id="4952"/>
    <lineage>
        <taxon>Eukaryota</taxon>
        <taxon>Fungi</taxon>
        <taxon>Dikarya</taxon>
        <taxon>Ascomycota</taxon>
        <taxon>Saccharomycotina</taxon>
        <taxon>Dipodascomycetes</taxon>
        <taxon>Dipodascales</taxon>
        <taxon>Dipodascales incertae sedis</taxon>
        <taxon>Yarrowia</taxon>
    </lineage>
</organism>
<protein>
    <submittedName>
        <fullName evidence="2">Uncharacterized protein</fullName>
    </submittedName>
</protein>
<dbReference type="EMBL" id="CP017555">
    <property type="protein sequence ID" value="AOW02599.1"/>
    <property type="molecule type" value="Genomic_DNA"/>
</dbReference>
<feature type="transmembrane region" description="Helical" evidence="1">
    <location>
        <begin position="68"/>
        <end position="95"/>
    </location>
</feature>
<evidence type="ECO:0000256" key="1">
    <source>
        <dbReference type="SAM" id="Phobius"/>
    </source>
</evidence>
<dbReference type="GeneID" id="94582906"/>
<dbReference type="VEuPathDB" id="FungiDB:YALI1_C13565g"/>
<evidence type="ECO:0000313" key="3">
    <source>
        <dbReference type="Proteomes" id="UP000182444"/>
    </source>
</evidence>
<accession>A0A1D8NAF2</accession>
<evidence type="ECO:0000313" key="2">
    <source>
        <dbReference type="EMBL" id="AOW02599.1"/>
    </source>
</evidence>
<sequence>MDIGITEIVTTSLRPSQSGGHSGTTFESLASFLRDSVETLADRRWLEYRHLYKYLYTYKEPFLSKESLFFLVVSSLFSISFCFFPLFCSFTALLYHPDMSSPFWYYKEEKNVYNLTKRPRRKETGPFPDFCYVTHFNWIYFAVYLDCSTTVEYSRVY</sequence>
<proteinExistence type="predicted"/>
<gene>
    <name evidence="2" type="ORF">YALI1_C13565g</name>
</gene>
<keyword evidence="1" id="KW-0812">Transmembrane</keyword>
<dbReference type="RefSeq" id="XP_068138369.1">
    <property type="nucleotide sequence ID" value="XM_068282268.1"/>
</dbReference>
<dbReference type="AlphaFoldDB" id="A0A1D8NAF2"/>
<keyword evidence="1" id="KW-1133">Transmembrane helix</keyword>
<reference evidence="2 3" key="1">
    <citation type="journal article" date="2016" name="PLoS ONE">
        <title>Sequence Assembly of Yarrowia lipolytica Strain W29/CLIB89 Shows Transposable Element Diversity.</title>
        <authorList>
            <person name="Magnan C."/>
            <person name="Yu J."/>
            <person name="Chang I."/>
            <person name="Jahn E."/>
            <person name="Kanomata Y."/>
            <person name="Wu J."/>
            <person name="Zeller M."/>
            <person name="Oakes M."/>
            <person name="Baldi P."/>
            <person name="Sandmeyer S."/>
        </authorList>
    </citation>
    <scope>NUCLEOTIDE SEQUENCE [LARGE SCALE GENOMIC DNA]</scope>
    <source>
        <strain evidence="3">CLIB89(W29)</strain>
    </source>
</reference>